<gene>
    <name evidence="1" type="ORF">PR048_015756</name>
</gene>
<comment type="caution">
    <text evidence="1">The sequence shown here is derived from an EMBL/GenBank/DDBJ whole genome shotgun (WGS) entry which is preliminary data.</text>
</comment>
<dbReference type="Proteomes" id="UP001159363">
    <property type="component" value="Chromosome 4"/>
</dbReference>
<evidence type="ECO:0000313" key="2">
    <source>
        <dbReference type="Proteomes" id="UP001159363"/>
    </source>
</evidence>
<dbReference type="EMBL" id="JARBHB010000005">
    <property type="protein sequence ID" value="KAJ8883901.1"/>
    <property type="molecule type" value="Genomic_DNA"/>
</dbReference>
<proteinExistence type="predicted"/>
<dbReference type="SUPFAM" id="SSF82199">
    <property type="entry name" value="SET domain"/>
    <property type="match status" value="1"/>
</dbReference>
<name>A0ABQ9HHU1_9NEOP</name>
<protein>
    <recommendedName>
        <fullName evidence="3">Tesmin/TSO1-like CXC domain-containing protein</fullName>
    </recommendedName>
</protein>
<organism evidence="1 2">
    <name type="scientific">Dryococelus australis</name>
    <dbReference type="NCBI Taxonomy" id="614101"/>
    <lineage>
        <taxon>Eukaryota</taxon>
        <taxon>Metazoa</taxon>
        <taxon>Ecdysozoa</taxon>
        <taxon>Arthropoda</taxon>
        <taxon>Hexapoda</taxon>
        <taxon>Insecta</taxon>
        <taxon>Pterygota</taxon>
        <taxon>Neoptera</taxon>
        <taxon>Polyneoptera</taxon>
        <taxon>Phasmatodea</taxon>
        <taxon>Verophasmatodea</taxon>
        <taxon>Anareolatae</taxon>
        <taxon>Phasmatidae</taxon>
        <taxon>Eurycanthinae</taxon>
        <taxon>Dryococelus</taxon>
    </lineage>
</organism>
<sequence length="125" mass="13419">MPLGRTVKLTALLADNIVASRLTSHAGDGLNNDSLKPERWGWVRDDGGVLNPVNTTYPIAPDSVLNSIFCRCATGCGGRCECRKAGIHCSSICGCDGACMNSAHIRKKGVEEDEDFMNFEATTEL</sequence>
<dbReference type="InterPro" id="IPR046341">
    <property type="entry name" value="SET_dom_sf"/>
</dbReference>
<reference evidence="1 2" key="1">
    <citation type="submission" date="2023-02" db="EMBL/GenBank/DDBJ databases">
        <title>LHISI_Scaffold_Assembly.</title>
        <authorList>
            <person name="Stuart O.P."/>
            <person name="Cleave R."/>
            <person name="Magrath M.J.L."/>
            <person name="Mikheyev A.S."/>
        </authorList>
    </citation>
    <scope>NUCLEOTIDE SEQUENCE [LARGE SCALE GENOMIC DNA]</scope>
    <source>
        <strain evidence="1">Daus_M_001</strain>
        <tissue evidence="1">Leg muscle</tissue>
    </source>
</reference>
<accession>A0ABQ9HHU1</accession>
<evidence type="ECO:0000313" key="1">
    <source>
        <dbReference type="EMBL" id="KAJ8883901.1"/>
    </source>
</evidence>
<keyword evidence="2" id="KW-1185">Reference proteome</keyword>
<evidence type="ECO:0008006" key="3">
    <source>
        <dbReference type="Google" id="ProtNLM"/>
    </source>
</evidence>